<keyword evidence="3 12" id="KW-0227">DNA damage</keyword>
<dbReference type="GO" id="GO:0005739">
    <property type="term" value="C:mitochondrion"/>
    <property type="evidence" value="ECO:0007669"/>
    <property type="project" value="UniProtKB-SubCell"/>
</dbReference>
<evidence type="ECO:0000256" key="2">
    <source>
        <dbReference type="ARBA" id="ARBA00022553"/>
    </source>
</evidence>
<evidence type="ECO:0000256" key="12">
    <source>
        <dbReference type="HAMAP-Rule" id="MF_03166"/>
    </source>
</evidence>
<dbReference type="CDD" id="cd10027">
    <property type="entry name" value="UDG-F1-like"/>
    <property type="match status" value="1"/>
</dbReference>
<evidence type="ECO:0000256" key="4">
    <source>
        <dbReference type="ARBA" id="ARBA00022801"/>
    </source>
</evidence>
<evidence type="ECO:0000256" key="7">
    <source>
        <dbReference type="ARBA" id="ARBA00023204"/>
    </source>
</evidence>
<dbReference type="SUPFAM" id="SSF52141">
    <property type="entry name" value="Uracil-DNA glycosylase-like"/>
    <property type="match status" value="1"/>
</dbReference>
<reference evidence="16" key="1">
    <citation type="journal article" date="2024" name="Gigascience">
        <title>Chromosome-level genome of the poultry shaft louse Menopon gallinae provides insight into the host-switching and adaptive evolution of parasitic lice.</title>
        <authorList>
            <person name="Xu Y."/>
            <person name="Ma L."/>
            <person name="Liu S."/>
            <person name="Liang Y."/>
            <person name="Liu Q."/>
            <person name="He Z."/>
            <person name="Tian L."/>
            <person name="Duan Y."/>
            <person name="Cai W."/>
            <person name="Li H."/>
            <person name="Song F."/>
        </authorList>
    </citation>
    <scope>NUCLEOTIDE SEQUENCE</scope>
    <source>
        <strain evidence="16">Cailab_2023a</strain>
    </source>
</reference>
<evidence type="ECO:0000256" key="11">
    <source>
        <dbReference type="ARBA" id="ARBA00064140"/>
    </source>
</evidence>
<dbReference type="SMART" id="SM00986">
    <property type="entry name" value="UDG"/>
    <property type="match status" value="1"/>
</dbReference>
<keyword evidence="7 12" id="KW-0234">DNA repair</keyword>
<evidence type="ECO:0000256" key="8">
    <source>
        <dbReference type="ARBA" id="ARBA00023242"/>
    </source>
</evidence>
<evidence type="ECO:0000256" key="6">
    <source>
        <dbReference type="ARBA" id="ARBA00023128"/>
    </source>
</evidence>
<dbReference type="InterPro" id="IPR002043">
    <property type="entry name" value="UDG_fam1"/>
</dbReference>
<comment type="catalytic activity">
    <reaction evidence="10">
        <text>a 2'-deoxyuridine in single-stranded DNA + H2O = a 2'-deoxyribose 5'-monophosphate in single-stranded DNA + uracil</text>
        <dbReference type="Rhea" id="RHEA:81459"/>
        <dbReference type="Rhea" id="RHEA-COMP:12847"/>
        <dbReference type="Rhea" id="RHEA-COMP:19684"/>
        <dbReference type="ChEBI" id="CHEBI:15377"/>
        <dbReference type="ChEBI" id="CHEBI:17568"/>
        <dbReference type="ChEBI" id="CHEBI:133902"/>
        <dbReference type="ChEBI" id="CHEBI:139095"/>
    </reaction>
    <physiologicalReaction direction="left-to-right" evidence="10">
        <dbReference type="Rhea" id="RHEA:81460"/>
    </physiologicalReaction>
</comment>
<keyword evidence="5" id="KW-0007">Acetylation</keyword>
<evidence type="ECO:0000256" key="1">
    <source>
        <dbReference type="ARBA" id="ARBA00008184"/>
    </source>
</evidence>
<evidence type="ECO:0000256" key="3">
    <source>
        <dbReference type="ARBA" id="ARBA00022763"/>
    </source>
</evidence>
<dbReference type="EMBL" id="JARGDH010000004">
    <property type="protein sequence ID" value="KAL0269890.1"/>
    <property type="molecule type" value="Genomic_DNA"/>
</dbReference>
<dbReference type="NCBIfam" id="NF003592">
    <property type="entry name" value="PRK05254.1-5"/>
    <property type="match status" value="1"/>
</dbReference>
<comment type="catalytic activity">
    <reaction evidence="9">
        <text>a 2'-deoxyuridine in double-stranded DNA + H2O = a 2'-deoxyribose 5'-monophosphate in double-stranded DNA + uracil</text>
        <dbReference type="Rhea" id="RHEA:81455"/>
        <dbReference type="Rhea" id="RHEA-COMP:14231"/>
        <dbReference type="Rhea" id="RHEA-COMP:17071"/>
        <dbReference type="ChEBI" id="CHEBI:15377"/>
        <dbReference type="ChEBI" id="CHEBI:17568"/>
        <dbReference type="ChEBI" id="CHEBI:133902"/>
        <dbReference type="ChEBI" id="CHEBI:139095"/>
    </reaction>
    <physiologicalReaction direction="left-to-right" evidence="9">
        <dbReference type="Rhea" id="RHEA:81456"/>
    </physiologicalReaction>
</comment>
<evidence type="ECO:0000256" key="5">
    <source>
        <dbReference type="ARBA" id="ARBA00022990"/>
    </source>
</evidence>
<dbReference type="AlphaFoldDB" id="A0AAW2HKB6"/>
<accession>A0AAW2HKB6</accession>
<dbReference type="InterPro" id="IPR005122">
    <property type="entry name" value="Uracil-DNA_glycosylase-like"/>
</dbReference>
<dbReference type="NCBIfam" id="NF003588">
    <property type="entry name" value="PRK05254.1-1"/>
    <property type="match status" value="1"/>
</dbReference>
<dbReference type="InterPro" id="IPR036895">
    <property type="entry name" value="Uracil-DNA_glycosylase-like_sf"/>
</dbReference>
<evidence type="ECO:0000256" key="9">
    <source>
        <dbReference type="ARBA" id="ARBA00052069"/>
    </source>
</evidence>
<dbReference type="GO" id="GO:0004844">
    <property type="term" value="F:uracil DNA N-glycosylase activity"/>
    <property type="evidence" value="ECO:0007669"/>
    <property type="project" value="UniProtKB-UniRule"/>
</dbReference>
<keyword evidence="2" id="KW-0597">Phosphoprotein</keyword>
<proteinExistence type="inferred from homology"/>
<name>A0AAW2HKB6_9NEOP</name>
<keyword evidence="6 12" id="KW-0496">Mitochondrion</keyword>
<protein>
    <recommendedName>
        <fullName evidence="12 14">Uracil-DNA glycosylase</fullName>
        <shortName evidence="12">UDG</shortName>
        <ecNumber evidence="12 14">3.2.2.27</ecNumber>
    </recommendedName>
</protein>
<dbReference type="GO" id="GO:0005654">
    <property type="term" value="C:nucleoplasm"/>
    <property type="evidence" value="ECO:0007669"/>
    <property type="project" value="UniProtKB-ARBA"/>
</dbReference>
<comment type="function">
    <text evidence="12 14">Excises uracil residues from the DNA which can arise as a result of misincorporation of dUMP residues by DNA polymerase or due to deamination of cytosine.</text>
</comment>
<sequence>MSKQKNILSFFKPVVTKRTSSEACENLEGTKKLKLEESVENEKNNVNTFEDKAATRLSSMTEELSVLDPNMGISWFCALENELKKPYFKKLSEYVLSERMKYTVYPRPDNVWSWTKMCPISKIKVVILGQDPYHNPNQAHGLCFSVPKGIQPPPSLLNMYKELKDDINDFVVPDHGDLTSWAKQGVLLLNACLTVRQNSPNSHADKGWENITNAVIKYISDRSKGVVFLLWGSYAQKKASCVDQKKHHLLKTVHPSPLSAHRGFFGCKHFSKCNKLLKDEGKEPIDWNSLNQS</sequence>
<keyword evidence="8 12" id="KW-0539">Nucleus</keyword>
<evidence type="ECO:0000259" key="15">
    <source>
        <dbReference type="SMART" id="SM00986"/>
    </source>
</evidence>
<dbReference type="GO" id="GO:0097510">
    <property type="term" value="P:base-excision repair, AP site formation via deaminated base removal"/>
    <property type="evidence" value="ECO:0007669"/>
    <property type="project" value="TreeGrafter"/>
</dbReference>
<keyword evidence="4 12" id="KW-0378">Hydrolase</keyword>
<dbReference type="NCBIfam" id="NF003591">
    <property type="entry name" value="PRK05254.1-4"/>
    <property type="match status" value="1"/>
</dbReference>
<dbReference type="NCBIfam" id="NF003589">
    <property type="entry name" value="PRK05254.1-2"/>
    <property type="match status" value="1"/>
</dbReference>
<dbReference type="NCBIfam" id="TIGR00628">
    <property type="entry name" value="ung"/>
    <property type="match status" value="1"/>
</dbReference>
<comment type="caution">
    <text evidence="16">The sequence shown here is derived from an EMBL/GenBank/DDBJ whole genome shotgun (WGS) entry which is preliminary data.</text>
</comment>
<gene>
    <name evidence="16" type="ORF">PYX00_007474</name>
</gene>
<dbReference type="Gene3D" id="3.40.470.10">
    <property type="entry name" value="Uracil-DNA glycosylase-like domain"/>
    <property type="match status" value="1"/>
</dbReference>
<dbReference type="HAMAP" id="MF_00148">
    <property type="entry name" value="UDG"/>
    <property type="match status" value="1"/>
</dbReference>
<evidence type="ECO:0000256" key="13">
    <source>
        <dbReference type="PROSITE-ProRule" id="PRU10072"/>
    </source>
</evidence>
<dbReference type="PROSITE" id="PS00130">
    <property type="entry name" value="U_DNA_GLYCOSYLASE"/>
    <property type="match status" value="1"/>
</dbReference>
<comment type="similarity">
    <text evidence="1 12 14">Belongs to the uracil-DNA glycosylase (UDG) superfamily. UNG family.</text>
</comment>
<dbReference type="FunFam" id="3.40.470.10:FF:000004">
    <property type="entry name" value="Uracil-DNA glycosylase"/>
    <property type="match status" value="1"/>
</dbReference>
<evidence type="ECO:0000256" key="10">
    <source>
        <dbReference type="ARBA" id="ARBA00052828"/>
    </source>
</evidence>
<comment type="subunit">
    <text evidence="11">Interacts with RPA2 subunit of the RPA trimer; this interaction mediates UNG2 recruitment to RPA-coated single-stranded DNA at stalled replication forks. Interacts with PCNA; this interaction mediates UNG2 recruitment to S-phase replication foci. Interacts (via N-terminus) with FAM72A.</text>
</comment>
<organism evidence="16">
    <name type="scientific">Menopon gallinae</name>
    <name type="common">poultry shaft louse</name>
    <dbReference type="NCBI Taxonomy" id="328185"/>
    <lineage>
        <taxon>Eukaryota</taxon>
        <taxon>Metazoa</taxon>
        <taxon>Ecdysozoa</taxon>
        <taxon>Arthropoda</taxon>
        <taxon>Hexapoda</taxon>
        <taxon>Insecta</taxon>
        <taxon>Pterygota</taxon>
        <taxon>Neoptera</taxon>
        <taxon>Paraneoptera</taxon>
        <taxon>Psocodea</taxon>
        <taxon>Troctomorpha</taxon>
        <taxon>Phthiraptera</taxon>
        <taxon>Amblycera</taxon>
        <taxon>Menoponidae</taxon>
        <taxon>Menopon</taxon>
    </lineage>
</organism>
<dbReference type="InterPro" id="IPR018085">
    <property type="entry name" value="Ura-DNA_Glyclase_AS"/>
</dbReference>
<dbReference type="EC" id="3.2.2.27" evidence="12 14"/>
<feature type="domain" description="Uracil-DNA glycosylase-like" evidence="15">
    <location>
        <begin position="116"/>
        <end position="277"/>
    </location>
</feature>
<comment type="subcellular location">
    <subcellularLocation>
        <location evidence="12">Mitochondrion</location>
    </subcellularLocation>
    <subcellularLocation>
        <location evidence="12">Nucleus</location>
    </subcellularLocation>
</comment>
<evidence type="ECO:0000313" key="16">
    <source>
        <dbReference type="EMBL" id="KAL0269890.1"/>
    </source>
</evidence>
<dbReference type="SMART" id="SM00987">
    <property type="entry name" value="UreE_C"/>
    <property type="match status" value="1"/>
</dbReference>
<feature type="active site" description="Proton acceptor" evidence="12 13">
    <location>
        <position position="131"/>
    </location>
</feature>
<comment type="catalytic activity">
    <reaction evidence="12 14">
        <text>Hydrolyzes single-stranded DNA or mismatched double-stranded DNA and polynucleotides, releasing free uracil.</text>
        <dbReference type="EC" id="3.2.2.27"/>
    </reaction>
</comment>
<dbReference type="PANTHER" id="PTHR11264">
    <property type="entry name" value="URACIL-DNA GLYCOSYLASE"/>
    <property type="match status" value="1"/>
</dbReference>
<evidence type="ECO:0000256" key="14">
    <source>
        <dbReference type="RuleBase" id="RU003780"/>
    </source>
</evidence>
<dbReference type="PANTHER" id="PTHR11264:SF0">
    <property type="entry name" value="URACIL-DNA GLYCOSYLASE"/>
    <property type="match status" value="1"/>
</dbReference>
<dbReference type="Pfam" id="PF03167">
    <property type="entry name" value="UDG"/>
    <property type="match status" value="1"/>
</dbReference>